<dbReference type="Pfam" id="PF08378">
    <property type="entry name" value="NERD"/>
    <property type="match status" value="1"/>
</dbReference>
<accession>A0A0V7ZC34</accession>
<protein>
    <recommendedName>
        <fullName evidence="1">NERD domain-containing protein</fullName>
    </recommendedName>
</protein>
<evidence type="ECO:0000313" key="3">
    <source>
        <dbReference type="Proteomes" id="UP000053372"/>
    </source>
</evidence>
<comment type="caution">
    <text evidence="2">The sequence shown here is derived from an EMBL/GenBank/DDBJ whole genome shotgun (WGS) entry which is preliminary data.</text>
</comment>
<proteinExistence type="predicted"/>
<dbReference type="InterPro" id="IPR011528">
    <property type="entry name" value="NERD"/>
</dbReference>
<dbReference type="EMBL" id="LMTZ01000163">
    <property type="protein sequence ID" value="KST62071.1"/>
    <property type="molecule type" value="Genomic_DNA"/>
</dbReference>
<evidence type="ECO:0000259" key="1">
    <source>
        <dbReference type="Pfam" id="PF08378"/>
    </source>
</evidence>
<dbReference type="Proteomes" id="UP000053372">
    <property type="component" value="Unassembled WGS sequence"/>
</dbReference>
<dbReference type="AlphaFoldDB" id="A0A0V7ZC34"/>
<sequence length="171" mass="19581">MLGILLACGGFVASYYLYQNGRYLMKRSRDAQRGARAEAEIAELLDSLKYKGWEIEHNLPIEKCGDADVVLHSPQDNWYVIDVKSHDGTKVYEGGRLRKRYGRNTYDFQEGDLLRKVKGQAKEVRNLKRVRWVTPILCFTRGDIDIPCNVISGVYVLEGQDLVSNLLLLDR</sequence>
<name>A0A0V7ZC34_9CYAN</name>
<reference evidence="2 3" key="1">
    <citation type="journal article" date="2015" name="Genome Announc.">
        <title>Draft Genome of the Euendolithic (true boring) Cyanobacterium Mastigocoleus testarum strain BC008.</title>
        <authorList>
            <person name="Guida B.S."/>
            <person name="Garcia-Pichel F."/>
        </authorList>
    </citation>
    <scope>NUCLEOTIDE SEQUENCE [LARGE SCALE GENOMIC DNA]</scope>
    <source>
        <strain evidence="2 3">BC008</strain>
    </source>
</reference>
<feature type="domain" description="NERD" evidence="1">
    <location>
        <begin position="33"/>
        <end position="140"/>
    </location>
</feature>
<organism evidence="2 3">
    <name type="scientific">Mastigocoleus testarum BC008</name>
    <dbReference type="NCBI Taxonomy" id="371196"/>
    <lineage>
        <taxon>Bacteria</taxon>
        <taxon>Bacillati</taxon>
        <taxon>Cyanobacteriota</taxon>
        <taxon>Cyanophyceae</taxon>
        <taxon>Nostocales</taxon>
        <taxon>Hapalosiphonaceae</taxon>
        <taxon>Mastigocoleus</taxon>
    </lineage>
</organism>
<evidence type="ECO:0000313" key="2">
    <source>
        <dbReference type="EMBL" id="KST62071.1"/>
    </source>
</evidence>
<gene>
    <name evidence="2" type="ORF">BC008_08550</name>
</gene>
<keyword evidence="3" id="KW-1185">Reference proteome</keyword>